<dbReference type="RefSeq" id="XP_038073081.1">
    <property type="nucleotide sequence ID" value="XM_038217153.1"/>
</dbReference>
<dbReference type="OrthoDB" id="10066957at2759"/>
<accession>A0A914BAG8</accession>
<evidence type="ECO:0000313" key="1">
    <source>
        <dbReference type="EnsemblMetazoa" id="XP_038073081.1"/>
    </source>
</evidence>
<evidence type="ECO:0000313" key="2">
    <source>
        <dbReference type="Proteomes" id="UP000887568"/>
    </source>
</evidence>
<sequence length="228" mass="26141">MPPKKQSSHEVLTIDPTILSAALVEAFKSKSLIDALVPALTEAITDAVSKNMHEAMQLEFVKRDEKINQLNSKVRHLEHRLDDFEQYSRRNSLLVYGIPEEGQENTDKKIIEAAKQYVNVDIPATAIDRTHRLGAKTDRTGEPRTRPIIVKFNSYNIRAVFYRARAGFKGKNIFVRESLTPERQRWLKQARNHPSSVKAWTQDGRIEVKMKNNAKLIINSENDLKKLP</sequence>
<keyword evidence="2" id="KW-1185">Reference proteome</keyword>
<organism evidence="1 2">
    <name type="scientific">Patiria miniata</name>
    <name type="common">Bat star</name>
    <name type="synonym">Asterina miniata</name>
    <dbReference type="NCBI Taxonomy" id="46514"/>
    <lineage>
        <taxon>Eukaryota</taxon>
        <taxon>Metazoa</taxon>
        <taxon>Echinodermata</taxon>
        <taxon>Eleutherozoa</taxon>
        <taxon>Asterozoa</taxon>
        <taxon>Asteroidea</taxon>
        <taxon>Valvatacea</taxon>
        <taxon>Valvatida</taxon>
        <taxon>Asterinidae</taxon>
        <taxon>Patiria</taxon>
    </lineage>
</organism>
<dbReference type="EnsemblMetazoa" id="XM_038217153.1">
    <property type="protein sequence ID" value="XP_038073081.1"/>
    <property type="gene ID" value="LOC119741409"/>
</dbReference>
<reference evidence="1" key="1">
    <citation type="submission" date="2022-11" db="UniProtKB">
        <authorList>
            <consortium name="EnsemblMetazoa"/>
        </authorList>
    </citation>
    <scope>IDENTIFICATION</scope>
</reference>
<dbReference type="OMA" id="THIMKMA"/>
<dbReference type="InterPro" id="IPR004244">
    <property type="entry name" value="Transposase_22"/>
</dbReference>
<dbReference type="Gene3D" id="3.30.70.1820">
    <property type="entry name" value="L1 transposable element, RRM domain"/>
    <property type="match status" value="1"/>
</dbReference>
<dbReference type="PANTHER" id="PTHR11505">
    <property type="entry name" value="L1 TRANSPOSABLE ELEMENT-RELATED"/>
    <property type="match status" value="1"/>
</dbReference>
<dbReference type="GeneID" id="119741409"/>
<protein>
    <submittedName>
        <fullName evidence="1">Uncharacterized protein</fullName>
    </submittedName>
</protein>
<dbReference type="Proteomes" id="UP000887568">
    <property type="component" value="Unplaced"/>
</dbReference>
<dbReference type="AlphaFoldDB" id="A0A914BAG8"/>
<proteinExistence type="predicted"/>
<name>A0A914BAG8_PATMI</name>